<dbReference type="AlphaFoldDB" id="A0A4Y2D5G9"/>
<protein>
    <submittedName>
        <fullName evidence="1">Uncharacterized protein</fullName>
    </submittedName>
</protein>
<accession>A0A4Y2D5G9</accession>
<organism evidence="1 2">
    <name type="scientific">Araneus ventricosus</name>
    <name type="common">Orbweaver spider</name>
    <name type="synonym">Epeira ventricosa</name>
    <dbReference type="NCBI Taxonomy" id="182803"/>
    <lineage>
        <taxon>Eukaryota</taxon>
        <taxon>Metazoa</taxon>
        <taxon>Ecdysozoa</taxon>
        <taxon>Arthropoda</taxon>
        <taxon>Chelicerata</taxon>
        <taxon>Arachnida</taxon>
        <taxon>Araneae</taxon>
        <taxon>Araneomorphae</taxon>
        <taxon>Entelegynae</taxon>
        <taxon>Araneoidea</taxon>
        <taxon>Araneidae</taxon>
        <taxon>Araneus</taxon>
    </lineage>
</organism>
<sequence>MELRIASGFPPPCRNIRSQLKNGRHDSSDADVLVIIAITGHGSTPPKGGTFCHLSTVTQSPVPINNIFQLKREPTYLSGGLLSTY</sequence>
<name>A0A4Y2D5G9_ARAVE</name>
<evidence type="ECO:0000313" key="1">
    <source>
        <dbReference type="EMBL" id="GBM12022.1"/>
    </source>
</evidence>
<gene>
    <name evidence="1" type="ORF">AVEN_256106_1</name>
</gene>
<reference evidence="1 2" key="1">
    <citation type="journal article" date="2019" name="Sci. Rep.">
        <title>Orb-weaving spider Araneus ventricosus genome elucidates the spidroin gene catalogue.</title>
        <authorList>
            <person name="Kono N."/>
            <person name="Nakamura H."/>
            <person name="Ohtoshi R."/>
            <person name="Moran D.A.P."/>
            <person name="Shinohara A."/>
            <person name="Yoshida Y."/>
            <person name="Fujiwara M."/>
            <person name="Mori M."/>
            <person name="Tomita M."/>
            <person name="Arakawa K."/>
        </authorList>
    </citation>
    <scope>NUCLEOTIDE SEQUENCE [LARGE SCALE GENOMIC DNA]</scope>
</reference>
<dbReference type="EMBL" id="BGPR01000307">
    <property type="protein sequence ID" value="GBM12022.1"/>
    <property type="molecule type" value="Genomic_DNA"/>
</dbReference>
<keyword evidence="2" id="KW-1185">Reference proteome</keyword>
<proteinExistence type="predicted"/>
<dbReference type="Proteomes" id="UP000499080">
    <property type="component" value="Unassembled WGS sequence"/>
</dbReference>
<comment type="caution">
    <text evidence="1">The sequence shown here is derived from an EMBL/GenBank/DDBJ whole genome shotgun (WGS) entry which is preliminary data.</text>
</comment>
<evidence type="ECO:0000313" key="2">
    <source>
        <dbReference type="Proteomes" id="UP000499080"/>
    </source>
</evidence>